<dbReference type="InterPro" id="IPR050300">
    <property type="entry name" value="GDXG_lipolytic_enzyme"/>
</dbReference>
<accession>A0A3N4UUW3</accession>
<comment type="caution">
    <text evidence="4">The sequence shown here is derived from an EMBL/GenBank/DDBJ whole genome shotgun (WGS) entry which is preliminary data.</text>
</comment>
<dbReference type="PANTHER" id="PTHR48081">
    <property type="entry name" value="AB HYDROLASE SUPERFAMILY PROTEIN C4A8.06C"/>
    <property type="match status" value="1"/>
</dbReference>
<feature type="domain" description="Alpha/beta hydrolase fold-3" evidence="3">
    <location>
        <begin position="52"/>
        <end position="144"/>
    </location>
</feature>
<sequence>MLSRRGFVTSLLATPFVVTGAAAFAQSHPRQTFDYGPAKLDLFAIDDAKGTLVYVHGGGWRVGSRKLYGKKRDFAHSLGLNFVTLDYPKLPRADVPTQIDAVTTAFQALPQIGIDLSKTVALGHSAGAHLALMALITGRAPQVAGVISNDGLIDIGSYYRALGGSLPRVITNAFPDASQWDALSPMQTFQSPAPRVMAIWTAGAARDHVNRHFINALKNKGNTASGLARPQYSHSQVNTLIGTGKAPDLDQPIAEFIKASL</sequence>
<evidence type="ECO:0000256" key="2">
    <source>
        <dbReference type="SAM" id="SignalP"/>
    </source>
</evidence>
<reference evidence="4 5" key="1">
    <citation type="submission" date="2018-11" db="EMBL/GenBank/DDBJ databases">
        <title>Genomic Encyclopedia of Type Strains, Phase IV (KMG-IV): sequencing the most valuable type-strain genomes for metagenomic binning, comparative biology and taxonomic classification.</title>
        <authorList>
            <person name="Goeker M."/>
        </authorList>
    </citation>
    <scope>NUCLEOTIDE SEQUENCE [LARGE SCALE GENOMIC DNA]</scope>
    <source>
        <strain evidence="4 5">DSM 104731</strain>
    </source>
</reference>
<evidence type="ECO:0000313" key="4">
    <source>
        <dbReference type="EMBL" id="RPE71371.1"/>
    </source>
</evidence>
<name>A0A3N4UUW3_9RHOB</name>
<dbReference type="Proteomes" id="UP000269689">
    <property type="component" value="Unassembled WGS sequence"/>
</dbReference>
<keyword evidence="2" id="KW-0732">Signal</keyword>
<keyword evidence="1 4" id="KW-0378">Hydrolase</keyword>
<dbReference type="AlphaFoldDB" id="A0A3N4UUW3"/>
<dbReference type="Pfam" id="PF07859">
    <property type="entry name" value="Abhydrolase_3"/>
    <property type="match status" value="1"/>
</dbReference>
<dbReference type="OrthoDB" id="9771666at2"/>
<keyword evidence="5" id="KW-1185">Reference proteome</keyword>
<gene>
    <name evidence="4" type="ORF">EDD53_0489</name>
</gene>
<dbReference type="RefSeq" id="WP_123791595.1">
    <property type="nucleotide sequence ID" value="NZ_RKQK01000001.1"/>
</dbReference>
<evidence type="ECO:0000313" key="5">
    <source>
        <dbReference type="Proteomes" id="UP000269689"/>
    </source>
</evidence>
<evidence type="ECO:0000256" key="1">
    <source>
        <dbReference type="ARBA" id="ARBA00022801"/>
    </source>
</evidence>
<dbReference type="InterPro" id="IPR029058">
    <property type="entry name" value="AB_hydrolase_fold"/>
</dbReference>
<dbReference type="InterPro" id="IPR013094">
    <property type="entry name" value="AB_hydrolase_3"/>
</dbReference>
<protein>
    <submittedName>
        <fullName evidence="4">Alpha/beta hydrolase family protein</fullName>
    </submittedName>
</protein>
<dbReference type="EMBL" id="RKQK01000001">
    <property type="protein sequence ID" value="RPE71371.1"/>
    <property type="molecule type" value="Genomic_DNA"/>
</dbReference>
<proteinExistence type="predicted"/>
<dbReference type="Gene3D" id="3.40.50.1820">
    <property type="entry name" value="alpha/beta hydrolase"/>
    <property type="match status" value="1"/>
</dbReference>
<evidence type="ECO:0000259" key="3">
    <source>
        <dbReference type="Pfam" id="PF07859"/>
    </source>
</evidence>
<feature type="signal peptide" evidence="2">
    <location>
        <begin position="1"/>
        <end position="25"/>
    </location>
</feature>
<organism evidence="4 5">
    <name type="scientific">Pacificibacter maritimus</name>
    <dbReference type="NCBI Taxonomy" id="762213"/>
    <lineage>
        <taxon>Bacteria</taxon>
        <taxon>Pseudomonadati</taxon>
        <taxon>Pseudomonadota</taxon>
        <taxon>Alphaproteobacteria</taxon>
        <taxon>Rhodobacterales</taxon>
        <taxon>Roseobacteraceae</taxon>
        <taxon>Pacificibacter</taxon>
    </lineage>
</organism>
<dbReference type="GO" id="GO:0016787">
    <property type="term" value="F:hydrolase activity"/>
    <property type="evidence" value="ECO:0007669"/>
    <property type="project" value="UniProtKB-KW"/>
</dbReference>
<feature type="chain" id="PRO_5018093232" evidence="2">
    <location>
        <begin position="26"/>
        <end position="261"/>
    </location>
</feature>
<dbReference type="SUPFAM" id="SSF53474">
    <property type="entry name" value="alpha/beta-Hydrolases"/>
    <property type="match status" value="1"/>
</dbReference>